<dbReference type="Pfam" id="PF01035">
    <property type="entry name" value="DNA_binding_1"/>
    <property type="match status" value="1"/>
</dbReference>
<dbReference type="STRING" id="47871.GA0070608_5260"/>
<evidence type="ECO:0000256" key="1">
    <source>
        <dbReference type="ARBA" id="ARBA00022763"/>
    </source>
</evidence>
<dbReference type="InterPro" id="IPR036217">
    <property type="entry name" value="MethylDNA_cys_MeTrfase_DNAb"/>
</dbReference>
<evidence type="ECO:0000313" key="5">
    <source>
        <dbReference type="EMBL" id="SCL72938.1"/>
    </source>
</evidence>
<dbReference type="GO" id="GO:0006281">
    <property type="term" value="P:DNA repair"/>
    <property type="evidence" value="ECO:0007669"/>
    <property type="project" value="InterPro"/>
</dbReference>
<dbReference type="PANTHER" id="PTHR35149:SF2">
    <property type="entry name" value="DUF262 DOMAIN-CONTAINING PROTEIN"/>
    <property type="match status" value="1"/>
</dbReference>
<accession>A0A1C6W329</accession>
<feature type="domain" description="GmrSD restriction endonucleases C-terminal" evidence="4">
    <location>
        <begin position="413"/>
        <end position="551"/>
    </location>
</feature>
<feature type="domain" description="Methylated-DNA-[protein]-cysteine S-methyltransferase DNA binding" evidence="2">
    <location>
        <begin position="577"/>
        <end position="650"/>
    </location>
</feature>
<evidence type="ECO:0000313" key="6">
    <source>
        <dbReference type="Proteomes" id="UP000199343"/>
    </source>
</evidence>
<evidence type="ECO:0000259" key="3">
    <source>
        <dbReference type="Pfam" id="PF03235"/>
    </source>
</evidence>
<gene>
    <name evidence="5" type="ORF">GA0070608_5260</name>
</gene>
<dbReference type="InterPro" id="IPR036388">
    <property type="entry name" value="WH-like_DNA-bd_sf"/>
</dbReference>
<sequence>MVTAMETTLQVLLEGAKQYHVPLYQRTYSWNKIQLARLWADVRKLAEDRVDSPRATHFIGSLVLAPSPTNGPAGTAEFLVVDGQQRLTTLSILLCAIRDHRATHEDPKHRVRIDHQYLTNPFEEQRWQKLVPTQHDRDAYVACLKSTVKAGGTDAVSVAYKFFADALATDDPDNPLDITRIESAVITGLGLVAVTAQPGDNVYRIFESLNNTGLKLTQADLLRNYLFMRLPKQGPTVYEFLWRPLQEQLASTELELLFWLDLVHRDPRVKQTDIYSAQQLRLEKLREEAEIEAEVRRFARLGALLRVILHPDEEKDPGVRQRLERLSAWGTTTVYPLALHLLDRREHGTATSAQVASAMLYVESFFVRRLLIGRSTMNINRILLSVVTEMSKDLPVDEAVRAYLSTGRKHYATDAAVRAAVRSIPFYLHGRAPQRSLVLRWLEESYGSKEPVLLEKATIEHVLPQTLTDEWRQMLAADLGPDENLDEMHEALLHTLGNLTLTGYNPELGNKPFAAKRAKLEKSGIRLSRQIADQRQWGRPEILARADAMADRVIKEWPGPTEQAGNQSEVPWDLMTKALAELPAGSWTTYGDLAALIGTAPMPVGTRLANHPAPNAHRVLQAEGTVAPGFRWLEPDRADDPREVLRVEGVTFDQQGRADQAQRIRTEELAQLAGITPEELPERVPRQRPSQGGTYAERFIEQLTARQSPAVATATFVLLEAWTTMGGTLSYGTGGETSCFLMARRREHELGSVWPAVIYPGGKVEVVFQHLSVRTPFNDVTLREELRQRLNQLPGVNIAAAKLALRPGVPLEVLADADAREALLDHLRWFYDQAQLPTSDELVTD</sequence>
<dbReference type="RefSeq" id="WP_091631086.1">
    <property type="nucleotide sequence ID" value="NZ_FMIC01000002.1"/>
</dbReference>
<protein>
    <submittedName>
        <fullName evidence="5">Uncharacterized conserved protein, contains ParB-like and HNH nuclease domains</fullName>
    </submittedName>
</protein>
<dbReference type="Gene3D" id="1.10.10.10">
    <property type="entry name" value="Winged helix-like DNA-binding domain superfamily/Winged helix DNA-binding domain"/>
    <property type="match status" value="1"/>
</dbReference>
<dbReference type="Pfam" id="PF07510">
    <property type="entry name" value="GmrSD_C"/>
    <property type="match status" value="1"/>
</dbReference>
<dbReference type="SUPFAM" id="SSF46767">
    <property type="entry name" value="Methylated DNA-protein cysteine methyltransferase, C-terminal domain"/>
    <property type="match status" value="1"/>
</dbReference>
<name>A0A1C6W329_9ACTN</name>
<feature type="domain" description="GmrSD restriction endonucleases N-terminal" evidence="3">
    <location>
        <begin position="11"/>
        <end position="227"/>
    </location>
</feature>
<evidence type="ECO:0000259" key="2">
    <source>
        <dbReference type="Pfam" id="PF01035"/>
    </source>
</evidence>
<organism evidence="5 6">
    <name type="scientific">Micromonospora peucetia</name>
    <dbReference type="NCBI Taxonomy" id="47871"/>
    <lineage>
        <taxon>Bacteria</taxon>
        <taxon>Bacillati</taxon>
        <taxon>Actinomycetota</taxon>
        <taxon>Actinomycetes</taxon>
        <taxon>Micromonosporales</taxon>
        <taxon>Micromonosporaceae</taxon>
        <taxon>Micromonospora</taxon>
    </lineage>
</organism>
<proteinExistence type="predicted"/>
<dbReference type="InterPro" id="IPR004919">
    <property type="entry name" value="GmrSD_N"/>
</dbReference>
<dbReference type="PANTHER" id="PTHR35149">
    <property type="entry name" value="SLL5132 PROTEIN"/>
    <property type="match status" value="1"/>
</dbReference>
<evidence type="ECO:0000259" key="4">
    <source>
        <dbReference type="Pfam" id="PF07510"/>
    </source>
</evidence>
<dbReference type="OrthoDB" id="9798761at2"/>
<keyword evidence="1" id="KW-0227">DNA damage</keyword>
<dbReference type="EMBL" id="FMIC01000002">
    <property type="protein sequence ID" value="SCL72938.1"/>
    <property type="molecule type" value="Genomic_DNA"/>
</dbReference>
<dbReference type="GO" id="GO:0003824">
    <property type="term" value="F:catalytic activity"/>
    <property type="evidence" value="ECO:0007669"/>
    <property type="project" value="InterPro"/>
</dbReference>
<dbReference type="Pfam" id="PF03235">
    <property type="entry name" value="GmrSD_N"/>
    <property type="match status" value="1"/>
</dbReference>
<dbReference type="InterPro" id="IPR011089">
    <property type="entry name" value="GmrSD_C"/>
</dbReference>
<dbReference type="InterPro" id="IPR014048">
    <property type="entry name" value="MethylDNA_cys_MeTrfase_DNA-bd"/>
</dbReference>
<dbReference type="AlphaFoldDB" id="A0A1C6W329"/>
<reference evidence="5 6" key="1">
    <citation type="submission" date="2016-06" db="EMBL/GenBank/DDBJ databases">
        <authorList>
            <person name="Kjaerup R.B."/>
            <person name="Dalgaard T.S."/>
            <person name="Juul-Madsen H.R."/>
        </authorList>
    </citation>
    <scope>NUCLEOTIDE SEQUENCE [LARGE SCALE GENOMIC DNA]</scope>
    <source>
        <strain evidence="5 6">DSM 43363</strain>
    </source>
</reference>
<dbReference type="Proteomes" id="UP000199343">
    <property type="component" value="Unassembled WGS sequence"/>
</dbReference>